<dbReference type="CDD" id="cd20070">
    <property type="entry name" value="5TM_YidC_Alb3"/>
    <property type="match status" value="1"/>
</dbReference>
<keyword evidence="5 12" id="KW-0732">Signal</keyword>
<keyword evidence="3 12" id="KW-1003">Cell membrane</keyword>
<evidence type="ECO:0000313" key="16">
    <source>
        <dbReference type="Proteomes" id="UP001152867"/>
    </source>
</evidence>
<evidence type="ECO:0000256" key="11">
    <source>
        <dbReference type="ARBA" id="ARBA00023288"/>
    </source>
</evidence>
<keyword evidence="6 12" id="KW-0653">Protein transport</keyword>
<feature type="transmembrane region" description="Helical" evidence="12">
    <location>
        <begin position="229"/>
        <end position="248"/>
    </location>
</feature>
<evidence type="ECO:0000256" key="5">
    <source>
        <dbReference type="ARBA" id="ARBA00022729"/>
    </source>
</evidence>
<evidence type="ECO:0000256" key="13">
    <source>
        <dbReference type="SAM" id="MobiDB-lite"/>
    </source>
</evidence>
<evidence type="ECO:0000259" key="14">
    <source>
        <dbReference type="Pfam" id="PF02096"/>
    </source>
</evidence>
<evidence type="ECO:0000256" key="6">
    <source>
        <dbReference type="ARBA" id="ARBA00022927"/>
    </source>
</evidence>
<dbReference type="HAMAP" id="MF_01811">
    <property type="entry name" value="YidC_type2"/>
    <property type="match status" value="1"/>
</dbReference>
<organism evidence="15 16">
    <name type="scientific">Furfurilactobacillus milii</name>
    <dbReference type="NCBI Taxonomy" id="2888272"/>
    <lineage>
        <taxon>Bacteria</taxon>
        <taxon>Bacillati</taxon>
        <taxon>Bacillota</taxon>
        <taxon>Bacilli</taxon>
        <taxon>Lactobacillales</taxon>
        <taxon>Lactobacillaceae</taxon>
        <taxon>Furfurilactobacillus</taxon>
    </lineage>
</organism>
<proteinExistence type="inferred from homology"/>
<dbReference type="InterPro" id="IPR028055">
    <property type="entry name" value="YidC/Oxa/ALB_C"/>
</dbReference>
<evidence type="ECO:0000256" key="3">
    <source>
        <dbReference type="ARBA" id="ARBA00022475"/>
    </source>
</evidence>
<name>A0ABT6DDH8_9LACO</name>
<feature type="domain" description="Membrane insertase YidC/Oxa/ALB C-terminal" evidence="14">
    <location>
        <begin position="58"/>
        <end position="245"/>
    </location>
</feature>
<keyword evidence="11 12" id="KW-0449">Lipoprotein</keyword>
<keyword evidence="10 12" id="KW-0143">Chaperone</keyword>
<protein>
    <recommendedName>
        <fullName evidence="12">Membrane protein insertase YidC</fullName>
    </recommendedName>
    <alternativeName>
        <fullName evidence="12">Foldase YidC</fullName>
    </alternativeName>
    <alternativeName>
        <fullName evidence="12">Membrane integrase YidC</fullName>
    </alternativeName>
    <alternativeName>
        <fullName evidence="12">Membrane protein YidC</fullName>
    </alternativeName>
</protein>
<keyword evidence="8 12" id="KW-0472">Membrane</keyword>
<feature type="compositionally biased region" description="Polar residues" evidence="13">
    <location>
        <begin position="278"/>
        <end position="292"/>
    </location>
</feature>
<dbReference type="EMBL" id="JANDJP010000003">
    <property type="protein sequence ID" value="MDF9913406.1"/>
    <property type="molecule type" value="Genomic_DNA"/>
</dbReference>
<evidence type="ECO:0000256" key="2">
    <source>
        <dbReference type="ARBA" id="ARBA00022448"/>
    </source>
</evidence>
<keyword evidence="16" id="KW-1185">Reference proteome</keyword>
<dbReference type="NCBIfam" id="TIGR03592">
    <property type="entry name" value="yidC_oxa1_cterm"/>
    <property type="match status" value="1"/>
</dbReference>
<feature type="compositionally biased region" description="Basic residues" evidence="13">
    <location>
        <begin position="306"/>
        <end position="319"/>
    </location>
</feature>
<dbReference type="InterPro" id="IPR047196">
    <property type="entry name" value="YidC_ALB_C"/>
</dbReference>
<feature type="transmembrane region" description="Helical" evidence="12">
    <location>
        <begin position="207"/>
        <end position="223"/>
    </location>
</feature>
<reference evidence="15" key="1">
    <citation type="submission" date="2022-06" db="EMBL/GenBank/DDBJ databases">
        <title>Antifungal cultures and metabolites of lactic acid bacteria for use in dairy fermentations.</title>
        <authorList>
            <person name="Zhao Z."/>
            <person name="Gaenzle M."/>
        </authorList>
    </citation>
    <scope>NUCLEOTIDE SEQUENCE</scope>
    <source>
        <strain evidence="15">FUA3126</strain>
    </source>
</reference>
<feature type="region of interest" description="Disordered" evidence="13">
    <location>
        <begin position="264"/>
        <end position="319"/>
    </location>
</feature>
<comment type="similarity">
    <text evidence="12">Belongs to the OXA1/ALB3/YidC family. Type 2 subfamily.</text>
</comment>
<keyword evidence="7 12" id="KW-1133">Transmembrane helix</keyword>
<evidence type="ECO:0000256" key="10">
    <source>
        <dbReference type="ARBA" id="ARBA00023186"/>
    </source>
</evidence>
<gene>
    <name evidence="12 15" type="primary">yidC</name>
    <name evidence="15" type="ORF">NNA32_03985</name>
</gene>
<evidence type="ECO:0000256" key="7">
    <source>
        <dbReference type="ARBA" id="ARBA00022989"/>
    </source>
</evidence>
<feature type="transmembrane region" description="Helical" evidence="12">
    <location>
        <begin position="175"/>
        <end position="195"/>
    </location>
</feature>
<dbReference type="Pfam" id="PF02096">
    <property type="entry name" value="60KD_IMP"/>
    <property type="match status" value="1"/>
</dbReference>
<keyword evidence="2 12" id="KW-0813">Transport</keyword>
<dbReference type="InterPro" id="IPR023060">
    <property type="entry name" value="YidC/YidC1/YidC2_Firmicutes"/>
</dbReference>
<sequence>MKKRNRLAVITALGTLTLLLSGCVRTSHGKPVGYIWNYLGEPMVHFMEWAAKLLGGSYGWAVILLTVIVRLILLPLMVRQSRQATVQQEKMSMVRPQMNDIQARQKAAKTPEERNAISQEMMQLYRDNGISMTGGIGCLPLIIQLPIFAALYAAIRYAPELVNATFYGIHLGKPNIILAILSFLAYLLQGYLSLLGLPEDQKKQMRSMMIMSPIMILFVTFSTPAALGLYFFVGGLFACLQTLIIAWYRPRIRKQVAKELEKKQAENATHVQPKPVQATETPISAAPITSRQPQEKSTSDNMDHNNRKRNAGKQQHHND</sequence>
<feature type="compositionally biased region" description="Basic and acidic residues" evidence="13">
    <location>
        <begin position="293"/>
        <end position="305"/>
    </location>
</feature>
<keyword evidence="9" id="KW-0564">Palmitate</keyword>
<dbReference type="PANTHER" id="PTHR12428">
    <property type="entry name" value="OXA1"/>
    <property type="match status" value="1"/>
</dbReference>
<dbReference type="PRINTS" id="PR00701">
    <property type="entry name" value="60KDINNERMP"/>
</dbReference>
<comment type="function">
    <text evidence="12">Required for the insertion and/or proper folding and/or complex formation of integral membrane proteins into the membrane. Involved in integration of membrane proteins that insert both dependently and independently of the Sec translocase complex, as well as at least some lipoproteins.</text>
</comment>
<dbReference type="Proteomes" id="UP001152867">
    <property type="component" value="Unassembled WGS sequence"/>
</dbReference>
<feature type="transmembrane region" description="Helical" evidence="12">
    <location>
        <begin position="130"/>
        <end position="155"/>
    </location>
</feature>
<dbReference type="PROSITE" id="PS51257">
    <property type="entry name" value="PROKAR_LIPOPROTEIN"/>
    <property type="match status" value="1"/>
</dbReference>
<comment type="subcellular location">
    <subcellularLocation>
        <location evidence="1 12">Cell membrane</location>
        <topology evidence="1 12">Multi-pass membrane protein</topology>
    </subcellularLocation>
</comment>
<feature type="transmembrane region" description="Helical" evidence="12">
    <location>
        <begin position="53"/>
        <end position="73"/>
    </location>
</feature>
<evidence type="ECO:0000256" key="12">
    <source>
        <dbReference type="HAMAP-Rule" id="MF_01811"/>
    </source>
</evidence>
<evidence type="ECO:0000256" key="9">
    <source>
        <dbReference type="ARBA" id="ARBA00023139"/>
    </source>
</evidence>
<evidence type="ECO:0000313" key="15">
    <source>
        <dbReference type="EMBL" id="MDF9913406.1"/>
    </source>
</evidence>
<evidence type="ECO:0000256" key="8">
    <source>
        <dbReference type="ARBA" id="ARBA00023136"/>
    </source>
</evidence>
<dbReference type="InterPro" id="IPR001708">
    <property type="entry name" value="YidC/ALB3/OXA1/COX18"/>
</dbReference>
<comment type="caution">
    <text evidence="15">The sequence shown here is derived from an EMBL/GenBank/DDBJ whole genome shotgun (WGS) entry which is preliminary data.</text>
</comment>
<evidence type="ECO:0000256" key="4">
    <source>
        <dbReference type="ARBA" id="ARBA00022692"/>
    </source>
</evidence>
<keyword evidence="4 12" id="KW-0812">Transmembrane</keyword>
<accession>A0ABT6DDH8</accession>
<dbReference type="PANTHER" id="PTHR12428:SF65">
    <property type="entry name" value="CYTOCHROME C OXIDASE ASSEMBLY PROTEIN COX18, MITOCHONDRIAL"/>
    <property type="match status" value="1"/>
</dbReference>
<dbReference type="RefSeq" id="WP_178942623.1">
    <property type="nucleotide sequence ID" value="NZ_JAIWJG010000004.1"/>
</dbReference>
<evidence type="ECO:0000256" key="1">
    <source>
        <dbReference type="ARBA" id="ARBA00004651"/>
    </source>
</evidence>